<name>A0A7R8VXT2_TIMDO</name>
<keyword evidence="2" id="KW-0560">Oxidoreductase</keyword>
<dbReference type="GO" id="GO:0016616">
    <property type="term" value="F:oxidoreductase activity, acting on the CH-OH group of donors, NAD or NADP as acceptor"/>
    <property type="evidence" value="ECO:0007669"/>
    <property type="project" value="TreeGrafter"/>
</dbReference>
<sequence>MTLRCDVLQEPVHYDKTGVRVLTVCPGATKTELLTESPKRQMDNELGEQLSKKIETLIAQKPDNVANAMVHILNKGDSGSVWVSKNNEPPFLVSFPEVEI</sequence>
<dbReference type="PANTHER" id="PTHR44229:SF8">
    <property type="entry name" value="ALCOHOL DEHYDROGENASE-RELATED"/>
    <property type="match status" value="1"/>
</dbReference>
<accession>A0A7R8VXT2</accession>
<organism evidence="3">
    <name type="scientific">Timema douglasi</name>
    <name type="common">Walking stick</name>
    <dbReference type="NCBI Taxonomy" id="61478"/>
    <lineage>
        <taxon>Eukaryota</taxon>
        <taxon>Metazoa</taxon>
        <taxon>Ecdysozoa</taxon>
        <taxon>Arthropoda</taxon>
        <taxon>Hexapoda</taxon>
        <taxon>Insecta</taxon>
        <taxon>Pterygota</taxon>
        <taxon>Neoptera</taxon>
        <taxon>Polyneoptera</taxon>
        <taxon>Phasmatodea</taxon>
        <taxon>Timematodea</taxon>
        <taxon>Timematoidea</taxon>
        <taxon>Timematidae</taxon>
        <taxon>Timema</taxon>
    </lineage>
</organism>
<dbReference type="SUPFAM" id="SSF51735">
    <property type="entry name" value="NAD(P)-binding Rossmann-fold domains"/>
    <property type="match status" value="1"/>
</dbReference>
<gene>
    <name evidence="3" type="ORF">TDIB3V08_LOCUS10802</name>
</gene>
<dbReference type="AlphaFoldDB" id="A0A7R8VXT2"/>
<comment type="similarity">
    <text evidence="1">Belongs to the short-chain dehydrogenases/reductases (SDR) family.</text>
</comment>
<evidence type="ECO:0000256" key="1">
    <source>
        <dbReference type="ARBA" id="ARBA00006484"/>
    </source>
</evidence>
<evidence type="ECO:0000256" key="2">
    <source>
        <dbReference type="ARBA" id="ARBA00023002"/>
    </source>
</evidence>
<dbReference type="EMBL" id="OA572819">
    <property type="protein sequence ID" value="CAD7204645.1"/>
    <property type="molecule type" value="Genomic_DNA"/>
</dbReference>
<dbReference type="GO" id="GO:0005737">
    <property type="term" value="C:cytoplasm"/>
    <property type="evidence" value="ECO:0007669"/>
    <property type="project" value="TreeGrafter"/>
</dbReference>
<evidence type="ECO:0000313" key="3">
    <source>
        <dbReference type="EMBL" id="CAD7204645.1"/>
    </source>
</evidence>
<dbReference type="PANTHER" id="PTHR44229">
    <property type="entry name" value="15-HYDROXYPROSTAGLANDIN DEHYDROGENASE [NAD(+)]"/>
    <property type="match status" value="1"/>
</dbReference>
<dbReference type="Gene3D" id="3.40.50.720">
    <property type="entry name" value="NAD(P)-binding Rossmann-like Domain"/>
    <property type="match status" value="1"/>
</dbReference>
<protein>
    <submittedName>
        <fullName evidence="3">Uncharacterized protein</fullName>
    </submittedName>
</protein>
<reference evidence="3" key="1">
    <citation type="submission" date="2020-11" db="EMBL/GenBank/DDBJ databases">
        <authorList>
            <person name="Tran Van P."/>
        </authorList>
    </citation>
    <scope>NUCLEOTIDE SEQUENCE</scope>
</reference>
<dbReference type="InterPro" id="IPR036291">
    <property type="entry name" value="NAD(P)-bd_dom_sf"/>
</dbReference>
<proteinExistence type="inferred from homology"/>